<feature type="compositionally biased region" description="Basic and acidic residues" evidence="1">
    <location>
        <begin position="1"/>
        <end position="10"/>
    </location>
</feature>
<gene>
    <name evidence="3" type="ORF">GCM10012286_57750</name>
</gene>
<keyword evidence="2" id="KW-1133">Transmembrane helix</keyword>
<keyword evidence="2" id="KW-0812">Transmembrane</keyword>
<keyword evidence="4" id="KW-1185">Reference proteome</keyword>
<evidence type="ECO:0000313" key="3">
    <source>
        <dbReference type="EMBL" id="GGO52521.1"/>
    </source>
</evidence>
<feature type="compositionally biased region" description="Low complexity" evidence="1">
    <location>
        <begin position="294"/>
        <end position="315"/>
    </location>
</feature>
<comment type="caution">
    <text evidence="3">The sequence shown here is derived from an EMBL/GenBank/DDBJ whole genome shotgun (WGS) entry which is preliminary data.</text>
</comment>
<proteinExistence type="predicted"/>
<feature type="compositionally biased region" description="Gly residues" evidence="1">
    <location>
        <begin position="261"/>
        <end position="286"/>
    </location>
</feature>
<name>A0ABQ2MIG8_9ACTN</name>
<accession>A0ABQ2MIG8</accession>
<feature type="region of interest" description="Disordered" evidence="1">
    <location>
        <begin position="117"/>
        <end position="326"/>
    </location>
</feature>
<protein>
    <recommendedName>
        <fullName evidence="5">Translation initiation factor IF-2</fullName>
    </recommendedName>
</protein>
<feature type="compositionally biased region" description="Low complexity" evidence="1">
    <location>
        <begin position="142"/>
        <end position="165"/>
    </location>
</feature>
<evidence type="ECO:0008006" key="5">
    <source>
        <dbReference type="Google" id="ProtNLM"/>
    </source>
</evidence>
<feature type="region of interest" description="Disordered" evidence="1">
    <location>
        <begin position="1"/>
        <end position="37"/>
    </location>
</feature>
<dbReference type="EMBL" id="BMNG01000013">
    <property type="protein sequence ID" value="GGO52521.1"/>
    <property type="molecule type" value="Genomic_DNA"/>
</dbReference>
<evidence type="ECO:0000256" key="1">
    <source>
        <dbReference type="SAM" id="MobiDB-lite"/>
    </source>
</evidence>
<sequence>MENWREDARPGHTSGFLGADGALPGREGGLPAPTHDPNEVTVQVDGLGRHLAGESGGVVDVTQGQQGIPDTQELADRPVFVDETGRRSRRYRRIGGAVGLLCAGYAVVIVATLASGNSSAPWLPVPGPKDEQPAGKVDTPDVSAEPVVSPTSPSSSGAAPKPGAPRSGGGSTAEAAGEPGRAASSRKGNSGDRPGGSAEPDHTRGGGKPGSRPAGGGERPGTGSGDGPTRPAPALDPDVDPEPTDESTPTVGPPTQTPENTGGGEAGGGGTADGGEGGGAGAGSEAGGETPVGTDTGSPSAPATTSAPAVDVPTASSDGVPEVGRA</sequence>
<feature type="transmembrane region" description="Helical" evidence="2">
    <location>
        <begin position="94"/>
        <end position="114"/>
    </location>
</feature>
<evidence type="ECO:0000313" key="4">
    <source>
        <dbReference type="Proteomes" id="UP000656881"/>
    </source>
</evidence>
<dbReference type="Proteomes" id="UP000656881">
    <property type="component" value="Unassembled WGS sequence"/>
</dbReference>
<keyword evidence="2" id="KW-0472">Membrane</keyword>
<reference evidence="4" key="1">
    <citation type="journal article" date="2019" name="Int. J. Syst. Evol. Microbiol.">
        <title>The Global Catalogue of Microorganisms (GCM) 10K type strain sequencing project: providing services to taxonomists for standard genome sequencing and annotation.</title>
        <authorList>
            <consortium name="The Broad Institute Genomics Platform"/>
            <consortium name="The Broad Institute Genome Sequencing Center for Infectious Disease"/>
            <person name="Wu L."/>
            <person name="Ma J."/>
        </authorList>
    </citation>
    <scope>NUCLEOTIDE SEQUENCE [LARGE SCALE GENOMIC DNA]</scope>
    <source>
        <strain evidence="4">CGMCC 4.7349</strain>
    </source>
</reference>
<feature type="compositionally biased region" description="Gly residues" evidence="1">
    <location>
        <begin position="206"/>
        <end position="226"/>
    </location>
</feature>
<evidence type="ECO:0000256" key="2">
    <source>
        <dbReference type="SAM" id="Phobius"/>
    </source>
</evidence>
<organism evidence="3 4">
    <name type="scientific">Streptomyces lasiicapitis</name>
    <dbReference type="NCBI Taxonomy" id="1923961"/>
    <lineage>
        <taxon>Bacteria</taxon>
        <taxon>Bacillati</taxon>
        <taxon>Actinomycetota</taxon>
        <taxon>Actinomycetes</taxon>
        <taxon>Kitasatosporales</taxon>
        <taxon>Streptomycetaceae</taxon>
        <taxon>Streptomyces</taxon>
    </lineage>
</organism>